<dbReference type="SUPFAM" id="SSF53067">
    <property type="entry name" value="Actin-like ATPase domain"/>
    <property type="match status" value="1"/>
</dbReference>
<comment type="caution">
    <text evidence="1">The sequence shown here is derived from an EMBL/GenBank/DDBJ whole genome shotgun (WGS) entry which is preliminary data.</text>
</comment>
<name>A0A8T3UW61_9ARCH</name>
<sequence>MDEGLKVCADIGGTNMRIALIDRKLRILDEVYTATPKTKKEFFDLLIPSIKKFSGKSNILNVAAAVRVDKSGKVILSWNLPILGVKLKKILSKYFKEVNIDNDAACAALMFMRGKKVRNALVMAWGTGIGGAFLIDGHVYKGQGIAGEIGHMQVFDGYGNDIEDLIGGKAMKRRYGRWGEELHNLARKGNQEALSAFEDVGEKLGIYLSSLIFMFDPKRVVMVGSFPYSWDFMKNSALQELERRGLKKRIKIYVIKDKTFVIKGAYLLDEYKEQ</sequence>
<organism evidence="1 2">
    <name type="scientific">Candidatus Acidifodinimicrobium mancum</name>
    <dbReference type="NCBI Taxonomy" id="2898728"/>
    <lineage>
        <taxon>Archaea</taxon>
        <taxon>Candidatus Parvarchaeota</taxon>
        <taxon>Candidatus Acidifodinimicrobiaceae</taxon>
        <taxon>Candidatus Acidifodinimicrobium</taxon>
    </lineage>
</organism>
<dbReference type="PANTHER" id="PTHR18964">
    <property type="entry name" value="ROK (REPRESSOR, ORF, KINASE) FAMILY"/>
    <property type="match status" value="1"/>
</dbReference>
<dbReference type="Proteomes" id="UP000718571">
    <property type="component" value="Unassembled WGS sequence"/>
</dbReference>
<evidence type="ECO:0000313" key="2">
    <source>
        <dbReference type="Proteomes" id="UP000718571"/>
    </source>
</evidence>
<evidence type="ECO:0000313" key="1">
    <source>
        <dbReference type="EMBL" id="MBE5728579.1"/>
    </source>
</evidence>
<proteinExistence type="predicted"/>
<reference evidence="1 2" key="1">
    <citation type="submission" date="2020-09" db="EMBL/GenBank/DDBJ databases">
        <title>Genomic characterization of a novel Parvarchaeota family in acid mine drainage sediments.</title>
        <authorList>
            <person name="Luo Z.-H."/>
        </authorList>
    </citation>
    <scope>NUCLEOTIDE SEQUENCE [LARGE SCALE GENOMIC DNA]</scope>
    <source>
        <strain evidence="1">MAS1_bins.189</strain>
    </source>
</reference>
<gene>
    <name evidence="1" type="ORF">IHE51_01845</name>
</gene>
<dbReference type="PANTHER" id="PTHR18964:SF149">
    <property type="entry name" value="BIFUNCTIONAL UDP-N-ACETYLGLUCOSAMINE 2-EPIMERASE_N-ACETYLMANNOSAMINE KINASE"/>
    <property type="match status" value="1"/>
</dbReference>
<dbReference type="AlphaFoldDB" id="A0A8T3UW61"/>
<dbReference type="Pfam" id="PF00480">
    <property type="entry name" value="ROK"/>
    <property type="match status" value="1"/>
</dbReference>
<dbReference type="Gene3D" id="3.30.420.40">
    <property type="match status" value="2"/>
</dbReference>
<accession>A0A8T3UW61</accession>
<protein>
    <submittedName>
        <fullName evidence="1">ROK family protein</fullName>
    </submittedName>
</protein>
<dbReference type="EMBL" id="JADFAR010000022">
    <property type="protein sequence ID" value="MBE5728579.1"/>
    <property type="molecule type" value="Genomic_DNA"/>
</dbReference>
<dbReference type="InterPro" id="IPR043129">
    <property type="entry name" value="ATPase_NBD"/>
</dbReference>
<dbReference type="InterPro" id="IPR000600">
    <property type="entry name" value="ROK"/>
</dbReference>